<keyword evidence="2" id="KW-1185">Reference proteome</keyword>
<evidence type="ECO:0000313" key="2">
    <source>
        <dbReference type="Proteomes" id="UP001320972"/>
    </source>
</evidence>
<reference evidence="1 2" key="1">
    <citation type="submission" date="2022-09" db="EMBL/GenBank/DDBJ databases">
        <title>Enrichment on poylsaccharides allowed isolation of novel metabolic and taxonomic groups of Haloarchaea.</title>
        <authorList>
            <person name="Sorokin D.Y."/>
            <person name="Elcheninov A.G."/>
            <person name="Khizhniak T.V."/>
            <person name="Kolganova T.V."/>
            <person name="Kublanov I.V."/>
        </authorList>
    </citation>
    <scope>NUCLEOTIDE SEQUENCE [LARGE SCALE GENOMIC DNA]</scope>
    <source>
        <strain evidence="1 2">AArc-m2/3/4</strain>
    </source>
</reference>
<dbReference type="EMBL" id="JAOPKB010000015">
    <property type="protein sequence ID" value="MCU4974967.1"/>
    <property type="molecule type" value="Genomic_DNA"/>
</dbReference>
<dbReference type="Proteomes" id="UP001320972">
    <property type="component" value="Unassembled WGS sequence"/>
</dbReference>
<name>A0ABT2QJ82_9EURY</name>
<dbReference type="RefSeq" id="WP_338008846.1">
    <property type="nucleotide sequence ID" value="NZ_JAOPKB010000015.1"/>
</dbReference>
<accession>A0ABT2QJ82</accession>
<gene>
    <name evidence="1" type="ORF">OB955_19830</name>
</gene>
<proteinExistence type="predicted"/>
<organism evidence="1 2">
    <name type="scientific">Natronoglomus mannanivorans</name>
    <dbReference type="NCBI Taxonomy" id="2979990"/>
    <lineage>
        <taxon>Archaea</taxon>
        <taxon>Methanobacteriati</taxon>
        <taxon>Methanobacteriota</taxon>
        <taxon>Stenosarchaea group</taxon>
        <taxon>Halobacteria</taxon>
        <taxon>Halobacteriales</taxon>
        <taxon>Natrialbaceae</taxon>
        <taxon>Natronoglomus</taxon>
    </lineage>
</organism>
<evidence type="ECO:0000313" key="1">
    <source>
        <dbReference type="EMBL" id="MCU4974967.1"/>
    </source>
</evidence>
<sequence length="86" mass="9658">MTEQLTTQTTCPWCTEPIKADTDTVSVGPPPSLSAARHQWELHDCCAQEWRVFVDKLTRLSRTGAHQALIEYPRQHGVEEVVGSPK</sequence>
<protein>
    <submittedName>
        <fullName evidence="1">Uncharacterized protein</fullName>
    </submittedName>
</protein>
<comment type="caution">
    <text evidence="1">The sequence shown here is derived from an EMBL/GenBank/DDBJ whole genome shotgun (WGS) entry which is preliminary data.</text>
</comment>